<dbReference type="PRINTS" id="PR00259">
    <property type="entry name" value="TMFOUR"/>
</dbReference>
<dbReference type="EMBL" id="CAJNOH010000466">
    <property type="protein sequence ID" value="CAF1049274.1"/>
    <property type="molecule type" value="Genomic_DNA"/>
</dbReference>
<dbReference type="PANTHER" id="PTHR19282:SF544">
    <property type="entry name" value="TETRASPANIN"/>
    <property type="match status" value="1"/>
</dbReference>
<feature type="transmembrane region" description="Helical" evidence="6">
    <location>
        <begin position="262"/>
        <end position="286"/>
    </location>
</feature>
<sequence>MGHGGMSCGMKTVRFIMVLFNIIFFLIGAALLALGIYVMVDPRFQKLKEFLPISTNPGIEKGLSYLEVMAIVIIILGSILLIIGFLGCCGAMKQVKLFLICYAIIVGLIIIVEIGVTIYFVVFQANFKSRFVPKLQQSLKQTYEGPLVLNSNGLSKPSSFSLAWDFIMYNLQCCGVEGKLDFFGTTKWNRTNPWWNSSLPVTMKEFVYPLTCCPIGNLQQNWNDLPLDQLQQASNCALNGTNIYEIGCYNKLVDLLNSAKTWVIIGAVIVLIIELLTFIFTLALCCRQKKDTIYYSS</sequence>
<gene>
    <name evidence="8" type="ORF">JXQ802_LOCUS39331</name>
    <name evidence="7" type="ORF">PYM288_LOCUS17056</name>
</gene>
<keyword evidence="4 6" id="KW-1133">Transmembrane helix</keyword>
<name>A0A815RUR7_9BILA</name>
<evidence type="ECO:0000256" key="4">
    <source>
        <dbReference type="ARBA" id="ARBA00022989"/>
    </source>
</evidence>
<keyword evidence="5 6" id="KW-0472">Membrane</keyword>
<feature type="transmembrane region" description="Helical" evidence="6">
    <location>
        <begin position="12"/>
        <end position="40"/>
    </location>
</feature>
<accession>A0A815RUR7</accession>
<comment type="similarity">
    <text evidence="2 6">Belongs to the tetraspanin (TM4SF) family.</text>
</comment>
<keyword evidence="3 6" id="KW-0812">Transmembrane</keyword>
<comment type="caution">
    <text evidence="8">The sequence shown here is derived from an EMBL/GenBank/DDBJ whole genome shotgun (WGS) entry which is preliminary data.</text>
</comment>
<keyword evidence="9" id="KW-1185">Reference proteome</keyword>
<protein>
    <recommendedName>
        <fullName evidence="6">Tetraspanin</fullName>
    </recommendedName>
</protein>
<feature type="transmembrane region" description="Helical" evidence="6">
    <location>
        <begin position="97"/>
        <end position="122"/>
    </location>
</feature>
<dbReference type="Proteomes" id="UP000663854">
    <property type="component" value="Unassembled WGS sequence"/>
</dbReference>
<evidence type="ECO:0000256" key="1">
    <source>
        <dbReference type="ARBA" id="ARBA00004141"/>
    </source>
</evidence>
<evidence type="ECO:0000256" key="5">
    <source>
        <dbReference type="ARBA" id="ARBA00023136"/>
    </source>
</evidence>
<dbReference type="Pfam" id="PF00335">
    <property type="entry name" value="Tetraspanin"/>
    <property type="match status" value="1"/>
</dbReference>
<evidence type="ECO:0000313" key="7">
    <source>
        <dbReference type="EMBL" id="CAF1049274.1"/>
    </source>
</evidence>
<evidence type="ECO:0000313" key="8">
    <source>
        <dbReference type="EMBL" id="CAF1481542.1"/>
    </source>
</evidence>
<organism evidence="8 9">
    <name type="scientific">Rotaria sordida</name>
    <dbReference type="NCBI Taxonomy" id="392033"/>
    <lineage>
        <taxon>Eukaryota</taxon>
        <taxon>Metazoa</taxon>
        <taxon>Spiralia</taxon>
        <taxon>Gnathifera</taxon>
        <taxon>Rotifera</taxon>
        <taxon>Eurotatoria</taxon>
        <taxon>Bdelloidea</taxon>
        <taxon>Philodinida</taxon>
        <taxon>Philodinidae</taxon>
        <taxon>Rotaria</taxon>
    </lineage>
</organism>
<proteinExistence type="inferred from homology"/>
<dbReference type="PIRSF" id="PIRSF002419">
    <property type="entry name" value="Tetraspanin"/>
    <property type="match status" value="1"/>
</dbReference>
<reference evidence="8" key="1">
    <citation type="submission" date="2021-02" db="EMBL/GenBank/DDBJ databases">
        <authorList>
            <person name="Nowell W R."/>
        </authorList>
    </citation>
    <scope>NUCLEOTIDE SEQUENCE</scope>
</reference>
<dbReference type="Proteomes" id="UP000663870">
    <property type="component" value="Unassembled WGS sequence"/>
</dbReference>
<evidence type="ECO:0000256" key="2">
    <source>
        <dbReference type="ARBA" id="ARBA00006840"/>
    </source>
</evidence>
<evidence type="ECO:0000256" key="6">
    <source>
        <dbReference type="RuleBase" id="RU361218"/>
    </source>
</evidence>
<evidence type="ECO:0000313" key="9">
    <source>
        <dbReference type="Proteomes" id="UP000663870"/>
    </source>
</evidence>
<feature type="transmembrane region" description="Helical" evidence="6">
    <location>
        <begin position="68"/>
        <end position="90"/>
    </location>
</feature>
<dbReference type="GO" id="GO:0005886">
    <property type="term" value="C:plasma membrane"/>
    <property type="evidence" value="ECO:0007669"/>
    <property type="project" value="TreeGrafter"/>
</dbReference>
<dbReference type="InterPro" id="IPR008952">
    <property type="entry name" value="Tetraspanin_EC2_sf"/>
</dbReference>
<dbReference type="EMBL" id="CAJNOL010002260">
    <property type="protein sequence ID" value="CAF1481542.1"/>
    <property type="molecule type" value="Genomic_DNA"/>
</dbReference>
<dbReference type="InterPro" id="IPR000301">
    <property type="entry name" value="Tetraspanin_animals"/>
</dbReference>
<dbReference type="AlphaFoldDB" id="A0A815RUR7"/>
<dbReference type="InterPro" id="IPR018499">
    <property type="entry name" value="Tetraspanin/Peripherin"/>
</dbReference>
<evidence type="ECO:0000256" key="3">
    <source>
        <dbReference type="ARBA" id="ARBA00022692"/>
    </source>
</evidence>
<dbReference type="PANTHER" id="PTHR19282">
    <property type="entry name" value="TETRASPANIN"/>
    <property type="match status" value="1"/>
</dbReference>
<dbReference type="SUPFAM" id="SSF48652">
    <property type="entry name" value="Tetraspanin"/>
    <property type="match status" value="1"/>
</dbReference>
<comment type="subcellular location">
    <subcellularLocation>
        <location evidence="1 6">Membrane</location>
        <topology evidence="1 6">Multi-pass membrane protein</topology>
    </subcellularLocation>
</comment>